<protein>
    <submittedName>
        <fullName evidence="1">Uncharacterized protein</fullName>
    </submittedName>
</protein>
<proteinExistence type="predicted"/>
<dbReference type="EMBL" id="JASBWR010000155">
    <property type="protein sequence ID" value="KAJ9091094.1"/>
    <property type="molecule type" value="Genomic_DNA"/>
</dbReference>
<sequence>MASQTARKILSKNGSHTDDDVDGQDDNDNSRSHHRETSRRRERSRTKSSNDRSRNDHRGESHDENHMKSPGTGPGDKVIDLDDILPDVPRPLAARKEALTGEKEAAVTAEEALRQRRKERKKRKAAKAEAAEMKDKRLASSSDDEDTRPVTEESARRGKHPKGSKQKLRNDSGEDEYFLREKSMRSERLRKEEQERRRLKARRLREEREDLEDEEELELNQRHRRPLDRRMENDREEMARARRSEQEGDFERVEPLRQRRRQPIRNFADQAAEEDGEEYLPEYGGGPPQRRTARIRGGDLSRSRNGYGEREVDSGYSRGDRSSGFMELNDQAGYQHSSSSASNREVHRRQGMSNAQSQPNEGHDRKGRKEAYDRQGRNLEAQEEGLGQGVPEEPVIQPEDGQRPVIDERKALEEKRLNRKREKLERLLQEQEKSQEKRLRRAMERKAMDSKAGETNTKVLSDQTASEMSSQTTPAITPQPTEAEANTANHLQDPSVSENDQRIPLNEFSSNKVSAHMPSQALSAVQPVPSEAIDTTARLEKPQPPISKGEEPVLLQSLENASHVSLASRPIEATTPKLDVSVKEGKERAREPEIESSLDEIPPGMFSEKAPADPPGKAKKAKRREVLGKNGENESETDIHRSLPTVKPANDTGIRLNDSSAPQGTSRLDVLAKEDIKSSQVPDKEPTYERISSRKFSESSSAGQPLPTTNSPDAFLEGPAPAKEKEHLQHADSSRPHFWEPPVAVENKGPVTLNDSSGRDGLWKPPKSKSEEQEKRSEPSSEKLPSKMTSQPSSTEIEEPNTSDPHAPFEGEGPTKSLSKEGGRQATSGSSQQGGSELPPFYDNVYRGPESLQDSSAPPPEYGKAPPGDKTLVASQDAPEDYYPPSSPSRSRIASQDTSSKQRTQNRPGQPGNSDAGDGSSKWILKTNKIDLADVSAPDSEGQQDSVSKPSSSSASIDVKEAIAGLGRKSSKSNVSEVGSSSSHPEEKRKVHNNGYNRSEIPDFAARGGNHLREPLIVNRVEFPDDRPLTKSPNYVDSGKNGKETEIVEAAVKKQEAQKQIHEVNQYVEPPDAIHLEDSRKAKKKSPSTSESYAEAFRSNSEFEMSDSIKDNFKRLCHNAKLCKKRTTASVLFFAAYIAFTYAGSSYVVIKSPSVTASNVVKRQAFNTTGIEETVSSVTDAFQDTGYSLGTLQSHPLLISNLWHLFSQFLILYLISSIYIHTPVEEEARSEKSESQPRKAGGSWWTRITDRVTSTRAWFQRRLGRWSFARYAIILALFGISILVARQLTSLSYISRNPSATEPWSTYPDVALLYGRLRASQKGLASGVTLVQASICFWFVVVFTGAYCISTLADEPVPAPRDIEQGKGSAEV</sequence>
<gene>
    <name evidence="1" type="ORF">QFC19_009268</name>
</gene>
<evidence type="ECO:0000313" key="1">
    <source>
        <dbReference type="EMBL" id="KAJ9091094.1"/>
    </source>
</evidence>
<name>A0ACC2UWJ9_9TREE</name>
<organism evidence="1 2">
    <name type="scientific">Naganishia cerealis</name>
    <dbReference type="NCBI Taxonomy" id="610337"/>
    <lineage>
        <taxon>Eukaryota</taxon>
        <taxon>Fungi</taxon>
        <taxon>Dikarya</taxon>
        <taxon>Basidiomycota</taxon>
        <taxon>Agaricomycotina</taxon>
        <taxon>Tremellomycetes</taxon>
        <taxon>Filobasidiales</taxon>
        <taxon>Filobasidiaceae</taxon>
        <taxon>Naganishia</taxon>
    </lineage>
</organism>
<dbReference type="Proteomes" id="UP001241377">
    <property type="component" value="Unassembled WGS sequence"/>
</dbReference>
<accession>A0ACC2UWJ9</accession>
<keyword evidence="2" id="KW-1185">Reference proteome</keyword>
<evidence type="ECO:0000313" key="2">
    <source>
        <dbReference type="Proteomes" id="UP001241377"/>
    </source>
</evidence>
<reference evidence="1" key="1">
    <citation type="submission" date="2023-04" db="EMBL/GenBank/DDBJ databases">
        <title>Draft Genome sequencing of Naganishia species isolated from polar environments using Oxford Nanopore Technology.</title>
        <authorList>
            <person name="Leo P."/>
            <person name="Venkateswaran K."/>
        </authorList>
    </citation>
    <scope>NUCLEOTIDE SEQUENCE</scope>
    <source>
        <strain evidence="1">MNA-CCFEE 5261</strain>
    </source>
</reference>
<comment type="caution">
    <text evidence="1">The sequence shown here is derived from an EMBL/GenBank/DDBJ whole genome shotgun (WGS) entry which is preliminary data.</text>
</comment>